<dbReference type="GO" id="GO:0004789">
    <property type="term" value="F:thiamine-phosphate diphosphorylase activity"/>
    <property type="evidence" value="ECO:0007669"/>
    <property type="project" value="TreeGrafter"/>
</dbReference>
<dbReference type="InterPro" id="IPR022998">
    <property type="entry name" value="ThiamineP_synth_TenI"/>
</dbReference>
<dbReference type="EMBL" id="JACRTA010000002">
    <property type="protein sequence ID" value="MBC8568193.1"/>
    <property type="molecule type" value="Genomic_DNA"/>
</dbReference>
<dbReference type="AlphaFoldDB" id="A0A926E872"/>
<dbReference type="InterPro" id="IPR036206">
    <property type="entry name" value="ThiamineP_synth_sf"/>
</dbReference>
<reference evidence="4" key="1">
    <citation type="submission" date="2020-08" db="EMBL/GenBank/DDBJ databases">
        <title>Genome public.</title>
        <authorList>
            <person name="Liu C."/>
            <person name="Sun Q."/>
        </authorList>
    </citation>
    <scope>NUCLEOTIDE SEQUENCE</scope>
    <source>
        <strain evidence="4">NSJ-24</strain>
    </source>
</reference>
<dbReference type="SUPFAM" id="SSF51391">
    <property type="entry name" value="Thiamin phosphate synthase"/>
    <property type="match status" value="1"/>
</dbReference>
<evidence type="ECO:0000313" key="5">
    <source>
        <dbReference type="Proteomes" id="UP000610862"/>
    </source>
</evidence>
<evidence type="ECO:0000256" key="2">
    <source>
        <dbReference type="ARBA" id="ARBA00022977"/>
    </source>
</evidence>
<dbReference type="RefSeq" id="WP_177272505.1">
    <property type="nucleotide sequence ID" value="NZ_JACRTA010000002.1"/>
</dbReference>
<evidence type="ECO:0000259" key="3">
    <source>
        <dbReference type="Pfam" id="PF02581"/>
    </source>
</evidence>
<sequence>MSDIICVTNRHLCDGDFIERINKIAKCSPAGIILREKDMTEGQYENLAGDVMEICRKSGVICILHSFKDVAARLSARALHMPMELLKKMPEKEKTRFDIIGASCHSVEEARKAQRLGCTYITAGHIFSTGCKRNLEPRGIEFLKEVCVAVSVPVYAIGGIGPDNIGEIKQAGAEGACIMSGMMTCREPGKYFQSIETRRGKDYGDSEI</sequence>
<dbReference type="Gene3D" id="3.20.20.70">
    <property type="entry name" value="Aldolase class I"/>
    <property type="match status" value="1"/>
</dbReference>
<dbReference type="GO" id="GO:0009228">
    <property type="term" value="P:thiamine biosynthetic process"/>
    <property type="evidence" value="ECO:0007669"/>
    <property type="project" value="UniProtKB-KW"/>
</dbReference>
<dbReference type="CDD" id="cd00564">
    <property type="entry name" value="TMP_TenI"/>
    <property type="match status" value="1"/>
</dbReference>
<name>A0A926E872_9FIRM</name>
<evidence type="ECO:0000313" key="4">
    <source>
        <dbReference type="EMBL" id="MBC8568193.1"/>
    </source>
</evidence>
<feature type="domain" description="Thiamine phosphate synthase/TenI" evidence="3">
    <location>
        <begin position="5"/>
        <end position="181"/>
    </location>
</feature>
<comment type="pathway">
    <text evidence="1">Cofactor biosynthesis; thiamine diphosphate biosynthesis.</text>
</comment>
<dbReference type="PANTHER" id="PTHR20857">
    <property type="entry name" value="THIAMINE-PHOSPHATE PYROPHOSPHORYLASE"/>
    <property type="match status" value="1"/>
</dbReference>
<gene>
    <name evidence="4" type="ORF">H8692_05360</name>
</gene>
<evidence type="ECO:0000256" key="1">
    <source>
        <dbReference type="ARBA" id="ARBA00004948"/>
    </source>
</evidence>
<comment type="caution">
    <text evidence="4">The sequence shown here is derived from an EMBL/GenBank/DDBJ whole genome shotgun (WGS) entry which is preliminary data.</text>
</comment>
<dbReference type="Pfam" id="PF02581">
    <property type="entry name" value="TMP-TENI"/>
    <property type="match status" value="1"/>
</dbReference>
<keyword evidence="5" id="KW-1185">Reference proteome</keyword>
<dbReference type="Proteomes" id="UP000610862">
    <property type="component" value="Unassembled WGS sequence"/>
</dbReference>
<dbReference type="GO" id="GO:0005737">
    <property type="term" value="C:cytoplasm"/>
    <property type="evidence" value="ECO:0007669"/>
    <property type="project" value="TreeGrafter"/>
</dbReference>
<protein>
    <submittedName>
        <fullName evidence="4">Thiamine phosphate synthase</fullName>
    </submittedName>
</protein>
<accession>A0A926E872</accession>
<proteinExistence type="predicted"/>
<dbReference type="PANTHER" id="PTHR20857:SF15">
    <property type="entry name" value="THIAMINE-PHOSPHATE SYNTHASE"/>
    <property type="match status" value="1"/>
</dbReference>
<keyword evidence="2" id="KW-0784">Thiamine biosynthesis</keyword>
<organism evidence="4 5">
    <name type="scientific">Lentihominibacter hominis</name>
    <dbReference type="NCBI Taxonomy" id="2763645"/>
    <lineage>
        <taxon>Bacteria</taxon>
        <taxon>Bacillati</taxon>
        <taxon>Bacillota</taxon>
        <taxon>Clostridia</taxon>
        <taxon>Peptostreptococcales</taxon>
        <taxon>Anaerovoracaceae</taxon>
        <taxon>Lentihominibacter</taxon>
    </lineage>
</organism>
<dbReference type="InterPro" id="IPR013785">
    <property type="entry name" value="Aldolase_TIM"/>
</dbReference>